<dbReference type="Proteomes" id="UP000823775">
    <property type="component" value="Unassembled WGS sequence"/>
</dbReference>
<evidence type="ECO:0000313" key="2">
    <source>
        <dbReference type="Proteomes" id="UP000823775"/>
    </source>
</evidence>
<protein>
    <submittedName>
        <fullName evidence="1">Uncharacterized protein</fullName>
    </submittedName>
</protein>
<sequence>MARSDCGSSSVAFVPCTTGKTKVLLLGGDRVGTYWDMEATRGLEKSKLHKQTQPWETL</sequence>
<name>A0ABS8STF4_DATST</name>
<evidence type="ECO:0000313" key="1">
    <source>
        <dbReference type="EMBL" id="MCD7462018.1"/>
    </source>
</evidence>
<dbReference type="EMBL" id="JACEIK010000771">
    <property type="protein sequence ID" value="MCD7462018.1"/>
    <property type="molecule type" value="Genomic_DNA"/>
</dbReference>
<proteinExistence type="predicted"/>
<organism evidence="1 2">
    <name type="scientific">Datura stramonium</name>
    <name type="common">Jimsonweed</name>
    <name type="synonym">Common thornapple</name>
    <dbReference type="NCBI Taxonomy" id="4076"/>
    <lineage>
        <taxon>Eukaryota</taxon>
        <taxon>Viridiplantae</taxon>
        <taxon>Streptophyta</taxon>
        <taxon>Embryophyta</taxon>
        <taxon>Tracheophyta</taxon>
        <taxon>Spermatophyta</taxon>
        <taxon>Magnoliopsida</taxon>
        <taxon>eudicotyledons</taxon>
        <taxon>Gunneridae</taxon>
        <taxon>Pentapetalae</taxon>
        <taxon>asterids</taxon>
        <taxon>lamiids</taxon>
        <taxon>Solanales</taxon>
        <taxon>Solanaceae</taxon>
        <taxon>Solanoideae</taxon>
        <taxon>Datureae</taxon>
        <taxon>Datura</taxon>
    </lineage>
</organism>
<reference evidence="1 2" key="1">
    <citation type="journal article" date="2021" name="BMC Genomics">
        <title>Datura genome reveals duplications of psychoactive alkaloid biosynthetic genes and high mutation rate following tissue culture.</title>
        <authorList>
            <person name="Rajewski A."/>
            <person name="Carter-House D."/>
            <person name="Stajich J."/>
            <person name="Litt A."/>
        </authorList>
    </citation>
    <scope>NUCLEOTIDE SEQUENCE [LARGE SCALE GENOMIC DNA]</scope>
    <source>
        <strain evidence="1">AR-01</strain>
    </source>
</reference>
<accession>A0ABS8STF4</accession>
<keyword evidence="2" id="KW-1185">Reference proteome</keyword>
<feature type="non-terminal residue" evidence="1">
    <location>
        <position position="58"/>
    </location>
</feature>
<comment type="caution">
    <text evidence="1">The sequence shown here is derived from an EMBL/GenBank/DDBJ whole genome shotgun (WGS) entry which is preliminary data.</text>
</comment>
<gene>
    <name evidence="1" type="ORF">HAX54_047590</name>
</gene>